<keyword evidence="5 10" id="KW-0645">Protease</keyword>
<keyword evidence="3" id="KW-0964">Secreted</keyword>
<dbReference type="Gene3D" id="3.40.50.11320">
    <property type="match status" value="1"/>
</dbReference>
<comment type="subcellular location">
    <subcellularLocation>
        <location evidence="1">Secreted</location>
    </subcellularLocation>
</comment>
<dbReference type="GO" id="GO:0005773">
    <property type="term" value="C:vacuole"/>
    <property type="evidence" value="ECO:0007669"/>
    <property type="project" value="TreeGrafter"/>
</dbReference>
<dbReference type="Gene3D" id="3.40.50.1820">
    <property type="entry name" value="alpha/beta hydrolase"/>
    <property type="match status" value="1"/>
</dbReference>
<keyword evidence="6 10" id="KW-0378">Hydrolase</keyword>
<dbReference type="PANTHER" id="PTHR11802">
    <property type="entry name" value="SERINE PROTEASE FAMILY S10 SERINE CARBOXYPEPTIDASE"/>
    <property type="match status" value="1"/>
</dbReference>
<dbReference type="PRINTS" id="PR00724">
    <property type="entry name" value="CRBOXYPTASEC"/>
</dbReference>
<evidence type="ECO:0000256" key="2">
    <source>
        <dbReference type="ARBA" id="ARBA00009431"/>
    </source>
</evidence>
<dbReference type="PANTHER" id="PTHR11802:SF198">
    <property type="entry name" value="SERINE CARBOXYPEPTIDASE-LIKE 27"/>
    <property type="match status" value="1"/>
</dbReference>
<dbReference type="InterPro" id="IPR029058">
    <property type="entry name" value="AB_hydrolase_fold"/>
</dbReference>
<dbReference type="FunFam" id="3.40.50.1820:FF:000013">
    <property type="entry name" value="Carboxypeptidase"/>
    <property type="match status" value="1"/>
</dbReference>
<reference evidence="11 12" key="1">
    <citation type="submission" date="2019-04" db="EMBL/GenBank/DDBJ databases">
        <title>An improved genome assembly and genetic linkage map for asparagus bean, Vigna unguiculata ssp. sesquipedialis.</title>
        <authorList>
            <person name="Xia Q."/>
            <person name="Zhang R."/>
            <person name="Dong Y."/>
        </authorList>
    </citation>
    <scope>NUCLEOTIDE SEQUENCE [LARGE SCALE GENOMIC DNA]</scope>
    <source>
        <tissue evidence="11">Leaf</tissue>
    </source>
</reference>
<dbReference type="FunFam" id="3.40.50.11320:FF:000003">
    <property type="entry name" value="Carboxypeptidase"/>
    <property type="match status" value="1"/>
</dbReference>
<dbReference type="EMBL" id="CP039349">
    <property type="protein sequence ID" value="QCD93653.1"/>
    <property type="molecule type" value="Genomic_DNA"/>
</dbReference>
<sequence length="484" mass="54578">MKHSQLHAVLLLSIFVGIGLAYPTKEQLRDRITKLPGQPENVVLSQYSGYVTVNEEAGRALFYWLVETQPSTSKPLVLWLNGGPGCSSIAYGAAEEIGPFRINPDGKSLYSNPYAWNKLANILFLDSPAGVGFSYSNTTSDLYTAGDQKTAEDAYIFLVNWLERFPQYKHRDFYIAGESYAGHYVPQLSQVIYRKNKGIENPDINFKGFMVGNAVIDDYHDYIGTFEYWWVNGLISDDTYKLLRIACEFDSAQHPPQKCVEAFELASVEQGNIDPYSIYTPVCNATAATLKRRLRNRLGRLYGAYDPCTERYSEVYFNRPEVQKALHANVTAIPYSWIGCNDIIVENWGDSPLSMLPIYQEILDGGLRIWVYSGDTDSVVPVTASRYSIASLNLPTIINWYPWNDNGEVGGWSQVYKGLTLVAVRGAGHEVPLHRPRQAFTLFKSFLQNKNLPFSTQSLNPHKLRSIRPKTKITMPSSMQDPPI</sequence>
<dbReference type="GO" id="GO:0005576">
    <property type="term" value="C:extracellular region"/>
    <property type="evidence" value="ECO:0007669"/>
    <property type="project" value="UniProtKB-SubCell"/>
</dbReference>
<keyword evidence="4 10" id="KW-0121">Carboxypeptidase</keyword>
<dbReference type="AlphaFoldDB" id="A0A4D6LYS9"/>
<evidence type="ECO:0000256" key="4">
    <source>
        <dbReference type="ARBA" id="ARBA00022645"/>
    </source>
</evidence>
<dbReference type="Gene3D" id="6.10.250.940">
    <property type="match status" value="1"/>
</dbReference>
<dbReference type="Proteomes" id="UP000501690">
    <property type="component" value="Linkage Group LG5"/>
</dbReference>
<keyword evidence="12" id="KW-1185">Reference proteome</keyword>
<dbReference type="InterPro" id="IPR033124">
    <property type="entry name" value="Ser_caboxypep_his_AS"/>
</dbReference>
<dbReference type="GO" id="GO:0006508">
    <property type="term" value="P:proteolysis"/>
    <property type="evidence" value="ECO:0007669"/>
    <property type="project" value="UniProtKB-KW"/>
</dbReference>
<evidence type="ECO:0000256" key="5">
    <source>
        <dbReference type="ARBA" id="ARBA00022670"/>
    </source>
</evidence>
<gene>
    <name evidence="11" type="ORF">DEO72_LG5g1729</name>
</gene>
<comment type="similarity">
    <text evidence="2 10">Belongs to the peptidase S10 family.</text>
</comment>
<dbReference type="InterPro" id="IPR018202">
    <property type="entry name" value="Ser_caboxypep_ser_AS"/>
</dbReference>
<evidence type="ECO:0000256" key="3">
    <source>
        <dbReference type="ARBA" id="ARBA00022525"/>
    </source>
</evidence>
<keyword evidence="10" id="KW-0732">Signal</keyword>
<dbReference type="SUPFAM" id="SSF53474">
    <property type="entry name" value="alpha/beta-Hydrolases"/>
    <property type="match status" value="1"/>
</dbReference>
<protein>
    <recommendedName>
        <fullName evidence="10">Carboxypeptidase</fullName>
        <ecNumber evidence="10">3.4.16.-</ecNumber>
    </recommendedName>
</protein>
<dbReference type="Gramene" id="Vigun04g095100.1.v1.2">
    <property type="protein sequence ID" value="Vigun04g095100.1.v1.2"/>
    <property type="gene ID" value="Vigun04g095100.v1.2"/>
</dbReference>
<keyword evidence="8" id="KW-0325">Glycoprotein</keyword>
<organism evidence="11 12">
    <name type="scientific">Vigna unguiculata</name>
    <name type="common">Cowpea</name>
    <dbReference type="NCBI Taxonomy" id="3917"/>
    <lineage>
        <taxon>Eukaryota</taxon>
        <taxon>Viridiplantae</taxon>
        <taxon>Streptophyta</taxon>
        <taxon>Embryophyta</taxon>
        <taxon>Tracheophyta</taxon>
        <taxon>Spermatophyta</taxon>
        <taxon>Magnoliopsida</taxon>
        <taxon>eudicotyledons</taxon>
        <taxon>Gunneridae</taxon>
        <taxon>Pentapetalae</taxon>
        <taxon>rosids</taxon>
        <taxon>fabids</taxon>
        <taxon>Fabales</taxon>
        <taxon>Fabaceae</taxon>
        <taxon>Papilionoideae</taxon>
        <taxon>50 kb inversion clade</taxon>
        <taxon>NPAAA clade</taxon>
        <taxon>indigoferoid/millettioid clade</taxon>
        <taxon>Phaseoleae</taxon>
        <taxon>Vigna</taxon>
    </lineage>
</organism>
<evidence type="ECO:0000256" key="7">
    <source>
        <dbReference type="ARBA" id="ARBA00023157"/>
    </source>
</evidence>
<dbReference type="GO" id="GO:0016829">
    <property type="term" value="F:lyase activity"/>
    <property type="evidence" value="ECO:0007669"/>
    <property type="project" value="UniProtKB-KW"/>
</dbReference>
<feature type="signal peptide" evidence="10">
    <location>
        <begin position="1"/>
        <end position="21"/>
    </location>
</feature>
<feature type="chain" id="PRO_5019882339" description="Carboxypeptidase" evidence="10">
    <location>
        <begin position="22"/>
        <end position="484"/>
    </location>
</feature>
<keyword evidence="11" id="KW-0456">Lyase</keyword>
<accession>A0A4D6LYS9</accession>
<proteinExistence type="inferred from homology"/>
<dbReference type="PROSITE" id="PS00131">
    <property type="entry name" value="CARBOXYPEPT_SER_SER"/>
    <property type="match status" value="1"/>
</dbReference>
<evidence type="ECO:0000256" key="6">
    <source>
        <dbReference type="ARBA" id="ARBA00022801"/>
    </source>
</evidence>
<evidence type="ECO:0000313" key="11">
    <source>
        <dbReference type="EMBL" id="QCD93653.1"/>
    </source>
</evidence>
<dbReference type="Pfam" id="PF00450">
    <property type="entry name" value="Peptidase_S10"/>
    <property type="match status" value="1"/>
</dbReference>
<evidence type="ECO:0000256" key="10">
    <source>
        <dbReference type="RuleBase" id="RU361156"/>
    </source>
</evidence>
<dbReference type="GO" id="GO:0004185">
    <property type="term" value="F:serine-type carboxypeptidase activity"/>
    <property type="evidence" value="ECO:0007669"/>
    <property type="project" value="UniProtKB-UniRule"/>
</dbReference>
<keyword evidence="7" id="KW-1015">Disulfide bond</keyword>
<comment type="function">
    <text evidence="9">Probable carboxypeptidase.</text>
</comment>
<evidence type="ECO:0000313" key="12">
    <source>
        <dbReference type="Proteomes" id="UP000501690"/>
    </source>
</evidence>
<dbReference type="PROSITE" id="PS00560">
    <property type="entry name" value="CARBOXYPEPT_SER_HIS"/>
    <property type="match status" value="1"/>
</dbReference>
<evidence type="ECO:0000256" key="9">
    <source>
        <dbReference type="ARBA" id="ARBA00037399"/>
    </source>
</evidence>
<name>A0A4D6LYS9_VIGUN</name>
<dbReference type="EC" id="3.4.16.-" evidence="10"/>
<dbReference type="InterPro" id="IPR001563">
    <property type="entry name" value="Peptidase_S10"/>
</dbReference>
<evidence type="ECO:0000256" key="1">
    <source>
        <dbReference type="ARBA" id="ARBA00004613"/>
    </source>
</evidence>
<evidence type="ECO:0000256" key="8">
    <source>
        <dbReference type="ARBA" id="ARBA00023180"/>
    </source>
</evidence>
<dbReference type="OrthoDB" id="443318at2759"/>